<organism evidence="1 2">
    <name type="scientific">Tilletia horrida</name>
    <dbReference type="NCBI Taxonomy" id="155126"/>
    <lineage>
        <taxon>Eukaryota</taxon>
        <taxon>Fungi</taxon>
        <taxon>Dikarya</taxon>
        <taxon>Basidiomycota</taxon>
        <taxon>Ustilaginomycotina</taxon>
        <taxon>Exobasidiomycetes</taxon>
        <taxon>Tilletiales</taxon>
        <taxon>Tilletiaceae</taxon>
        <taxon>Tilletia</taxon>
    </lineage>
</organism>
<comment type="caution">
    <text evidence="1">The sequence shown here is derived from an EMBL/GenBank/DDBJ whole genome shotgun (WGS) entry which is preliminary data.</text>
</comment>
<keyword evidence="2" id="KW-1185">Reference proteome</keyword>
<accession>A0AAN6JTE4</accession>
<dbReference type="Proteomes" id="UP001176517">
    <property type="component" value="Unassembled WGS sequence"/>
</dbReference>
<dbReference type="PANTHER" id="PTHR34213">
    <property type="entry name" value="NUCLEAR TRANSPORT FACTOR 2 (NTF2) FAMILY PROTEIN"/>
    <property type="match status" value="1"/>
</dbReference>
<name>A0AAN6JTE4_9BASI</name>
<gene>
    <name evidence="1" type="ORF">OC846_000993</name>
</gene>
<dbReference type="AlphaFoldDB" id="A0AAN6JTE4"/>
<evidence type="ECO:0000313" key="1">
    <source>
        <dbReference type="EMBL" id="KAK0556674.1"/>
    </source>
</evidence>
<sequence length="156" mass="17938">MASSVGATSFASLQPRTAALIESAQSLFQAKFDPAIFTKHWSAQPIFIDPICYAEGTKEVMAQWKGMTIFKESKTLEWKLTKDEPDRIEYEQKQFYKTSLFSKTMESTVVMELDQDGKIKKFEDRWNHKPIGTGIFYPLRRLNGLVMPFFTRPPAV</sequence>
<reference evidence="1" key="1">
    <citation type="journal article" date="2023" name="PhytoFront">
        <title>Draft Genome Resources of Seven Strains of Tilletia horrida, Causal Agent of Kernel Smut of Rice.</title>
        <authorList>
            <person name="Khanal S."/>
            <person name="Antony Babu S."/>
            <person name="Zhou X.G."/>
        </authorList>
    </citation>
    <scope>NUCLEOTIDE SEQUENCE</scope>
    <source>
        <strain evidence="1">TX6</strain>
    </source>
</reference>
<proteinExistence type="predicted"/>
<dbReference type="EMBL" id="JAPDMZ010000012">
    <property type="protein sequence ID" value="KAK0556674.1"/>
    <property type="molecule type" value="Genomic_DNA"/>
</dbReference>
<dbReference type="PANTHER" id="PTHR34213:SF2">
    <property type="entry name" value="NUCLEAR TRANSPORT FACTOR 2 (NTF2) FAMILY PROTEIN"/>
    <property type="match status" value="1"/>
</dbReference>
<protein>
    <recommendedName>
        <fullName evidence="3">SnoaL-like domain-containing protein</fullName>
    </recommendedName>
</protein>
<evidence type="ECO:0000313" key="2">
    <source>
        <dbReference type="Proteomes" id="UP001176517"/>
    </source>
</evidence>
<evidence type="ECO:0008006" key="3">
    <source>
        <dbReference type="Google" id="ProtNLM"/>
    </source>
</evidence>